<reference evidence="2 3" key="1">
    <citation type="submission" date="2021-01" db="EMBL/GenBank/DDBJ databases">
        <title>Whole genome shotgun sequence of Catellatospora bangladeshensis NBRC 107357.</title>
        <authorList>
            <person name="Komaki H."/>
            <person name="Tamura T."/>
        </authorList>
    </citation>
    <scope>NUCLEOTIDE SEQUENCE [LARGE SCALE GENOMIC DNA]</scope>
    <source>
        <strain evidence="2 3">NBRC 107357</strain>
    </source>
</reference>
<feature type="transmembrane region" description="Helical" evidence="1">
    <location>
        <begin position="45"/>
        <end position="65"/>
    </location>
</feature>
<feature type="transmembrane region" description="Helical" evidence="1">
    <location>
        <begin position="12"/>
        <end position="33"/>
    </location>
</feature>
<evidence type="ECO:0000313" key="3">
    <source>
        <dbReference type="Proteomes" id="UP000601223"/>
    </source>
</evidence>
<gene>
    <name evidence="2" type="ORF">Cba03nite_48700</name>
</gene>
<comment type="caution">
    <text evidence="2">The sequence shown here is derived from an EMBL/GenBank/DDBJ whole genome shotgun (WGS) entry which is preliminary data.</text>
</comment>
<accession>A0A8J3JMR0</accession>
<organism evidence="2 3">
    <name type="scientific">Catellatospora bangladeshensis</name>
    <dbReference type="NCBI Taxonomy" id="310355"/>
    <lineage>
        <taxon>Bacteria</taxon>
        <taxon>Bacillati</taxon>
        <taxon>Actinomycetota</taxon>
        <taxon>Actinomycetes</taxon>
        <taxon>Micromonosporales</taxon>
        <taxon>Micromonosporaceae</taxon>
        <taxon>Catellatospora</taxon>
    </lineage>
</organism>
<dbReference type="Proteomes" id="UP000601223">
    <property type="component" value="Unassembled WGS sequence"/>
</dbReference>
<proteinExistence type="predicted"/>
<feature type="transmembrane region" description="Helical" evidence="1">
    <location>
        <begin position="77"/>
        <end position="94"/>
    </location>
</feature>
<sequence length="159" mass="16999">MTVRERQDRVGTVTGLRTGLLCLAAVAAFGTAVELATERHWDTPVQLLAWLGLAMATAAIVLVGWRPQAVRVRAGRVLAVLVLLMAAFGVWEHVEANLHAGWLDAVHGTRWGTLPVAAQWWYALSKTVGPAPPLAPGVLAQVSLLVLLAAWHHPADAAE</sequence>
<evidence type="ECO:0000256" key="1">
    <source>
        <dbReference type="SAM" id="Phobius"/>
    </source>
</evidence>
<keyword evidence="1" id="KW-0812">Transmembrane</keyword>
<keyword evidence="1" id="KW-1133">Transmembrane helix</keyword>
<evidence type="ECO:0000313" key="2">
    <source>
        <dbReference type="EMBL" id="GIF83521.1"/>
    </source>
</evidence>
<name>A0A8J3JMR0_9ACTN</name>
<dbReference type="EMBL" id="BONF01000029">
    <property type="protein sequence ID" value="GIF83521.1"/>
    <property type="molecule type" value="Genomic_DNA"/>
</dbReference>
<keyword evidence="1" id="KW-0472">Membrane</keyword>
<feature type="transmembrane region" description="Helical" evidence="1">
    <location>
        <begin position="134"/>
        <end position="151"/>
    </location>
</feature>
<keyword evidence="3" id="KW-1185">Reference proteome</keyword>
<dbReference type="RefSeq" id="WP_203750485.1">
    <property type="nucleotide sequence ID" value="NZ_BONF01000029.1"/>
</dbReference>
<protein>
    <submittedName>
        <fullName evidence="2">Uncharacterized protein</fullName>
    </submittedName>
</protein>
<dbReference type="AlphaFoldDB" id="A0A8J3JMR0"/>